<dbReference type="GO" id="GO:0016788">
    <property type="term" value="F:hydrolase activity, acting on ester bonds"/>
    <property type="evidence" value="ECO:0007669"/>
    <property type="project" value="UniProtKB-ARBA"/>
</dbReference>
<evidence type="ECO:0000256" key="1">
    <source>
        <dbReference type="SAM" id="SignalP"/>
    </source>
</evidence>
<dbReference type="CDD" id="cd00229">
    <property type="entry name" value="SGNH_hydrolase"/>
    <property type="match status" value="1"/>
</dbReference>
<dbReference type="Proteomes" id="UP000260862">
    <property type="component" value="Unassembled WGS sequence"/>
</dbReference>
<reference evidence="5 6" key="1">
    <citation type="submission" date="2018-08" db="EMBL/GenBank/DDBJ databases">
        <title>A genome reference for cultivated species of the human gut microbiota.</title>
        <authorList>
            <person name="Zou Y."/>
            <person name="Xue W."/>
            <person name="Luo G."/>
        </authorList>
    </citation>
    <scope>NUCLEOTIDE SEQUENCE [LARGE SCALE GENOMIC DNA]</scope>
    <source>
        <strain evidence="4 7">AF24-16AC</strain>
        <strain evidence="3 5">OM08-14</strain>
        <strain evidence="2 6">TF10-3AC</strain>
    </source>
</reference>
<evidence type="ECO:0000313" key="3">
    <source>
        <dbReference type="EMBL" id="RGM36134.1"/>
    </source>
</evidence>
<dbReference type="AlphaFoldDB" id="A0A3E4W1Q1"/>
<evidence type="ECO:0000313" key="6">
    <source>
        <dbReference type="Proteomes" id="UP000260862"/>
    </source>
</evidence>
<name>A0A3E4W1Q1_9BACT</name>
<feature type="chain" id="PRO_5041810602" description="SGNH/GDSL hydrolase family protein" evidence="1">
    <location>
        <begin position="26"/>
        <end position="228"/>
    </location>
</feature>
<dbReference type="Proteomes" id="UP000260780">
    <property type="component" value="Unassembled WGS sequence"/>
</dbReference>
<dbReference type="SUPFAM" id="SSF52266">
    <property type="entry name" value="SGNH hydrolase"/>
    <property type="match status" value="1"/>
</dbReference>
<dbReference type="STRING" id="310297.BHV76_08070"/>
<dbReference type="EMBL" id="QSTF01000046">
    <property type="protein sequence ID" value="RGM36134.1"/>
    <property type="molecule type" value="Genomic_DNA"/>
</dbReference>
<keyword evidence="1" id="KW-0732">Signal</keyword>
<evidence type="ECO:0000313" key="5">
    <source>
        <dbReference type="Proteomes" id="UP000260780"/>
    </source>
</evidence>
<dbReference type="EMBL" id="QRUY01000025">
    <property type="protein sequence ID" value="RGS05931.1"/>
    <property type="molecule type" value="Genomic_DNA"/>
</dbReference>
<dbReference type="EMBL" id="QSQT01000036">
    <property type="protein sequence ID" value="RGK51941.1"/>
    <property type="molecule type" value="Genomic_DNA"/>
</dbReference>
<comment type="caution">
    <text evidence="3">The sequence shown here is derived from an EMBL/GenBank/DDBJ whole genome shotgun (WGS) entry which is preliminary data.</text>
</comment>
<organism evidence="3 5">
    <name type="scientific">Phocaeicola plebeius</name>
    <dbReference type="NCBI Taxonomy" id="310297"/>
    <lineage>
        <taxon>Bacteria</taxon>
        <taxon>Pseudomonadati</taxon>
        <taxon>Bacteroidota</taxon>
        <taxon>Bacteroidia</taxon>
        <taxon>Bacteroidales</taxon>
        <taxon>Bacteroidaceae</taxon>
        <taxon>Phocaeicola</taxon>
    </lineage>
</organism>
<evidence type="ECO:0008006" key="8">
    <source>
        <dbReference type="Google" id="ProtNLM"/>
    </source>
</evidence>
<sequence length="228" mass="26688">MKKTYVMLFSFLLVCTMGFSQTRKAVSILGDSYSTFENYLQPDTNAVWYFQQPRKNNDVRSVDQTWWYKFIKESGYRLCVNNSFSGATICHTGYRKEDYSDRSFVTRMNNLGCPDLIFIFGATNDSWAGAPIGEYQYENWTKKDLYSFRPAMAYMLEHMQYRYPNVEIYFLLNCDLKPEINESVKTICAYYHVPCIELKGIDKQGGHPSIKGMQQINEQIKAYFASRQ</sequence>
<evidence type="ECO:0000313" key="7">
    <source>
        <dbReference type="Proteomes" id="UP000285750"/>
    </source>
</evidence>
<dbReference type="RefSeq" id="WP_117673912.1">
    <property type="nucleotide sequence ID" value="NZ_CABOGR010000036.1"/>
</dbReference>
<gene>
    <name evidence="4" type="ORF">DWY14_11290</name>
    <name evidence="3" type="ORF">DXC17_13790</name>
    <name evidence="2" type="ORF">DXD04_14525</name>
</gene>
<dbReference type="Proteomes" id="UP000285750">
    <property type="component" value="Unassembled WGS sequence"/>
</dbReference>
<accession>A0A3E4W1Q1</accession>
<proteinExistence type="predicted"/>
<feature type="signal peptide" evidence="1">
    <location>
        <begin position="1"/>
        <end position="25"/>
    </location>
</feature>
<dbReference type="InterPro" id="IPR036514">
    <property type="entry name" value="SGNH_hydro_sf"/>
</dbReference>
<dbReference type="InterPro" id="IPR032588">
    <property type="entry name" value="Lipase_GDSL_lke"/>
</dbReference>
<keyword evidence="6" id="KW-1185">Reference proteome</keyword>
<protein>
    <recommendedName>
        <fullName evidence="8">SGNH/GDSL hydrolase family protein</fullName>
    </recommendedName>
</protein>
<evidence type="ECO:0000313" key="4">
    <source>
        <dbReference type="EMBL" id="RGS05931.1"/>
    </source>
</evidence>
<evidence type="ECO:0000313" key="2">
    <source>
        <dbReference type="EMBL" id="RGK51941.1"/>
    </source>
</evidence>
<dbReference type="Gene3D" id="3.40.50.1110">
    <property type="entry name" value="SGNH hydrolase"/>
    <property type="match status" value="1"/>
</dbReference>
<dbReference type="Pfam" id="PF16255">
    <property type="entry name" value="Lipase_GDSL_lke"/>
    <property type="match status" value="1"/>
</dbReference>